<dbReference type="EMBL" id="KY000075">
    <property type="protein sequence ID" value="ASK49724.1"/>
    <property type="molecule type" value="Genomic_DNA"/>
</dbReference>
<accession>A0A2Z2Q474</accession>
<evidence type="ECO:0000313" key="1">
    <source>
        <dbReference type="EMBL" id="ASK49724.1"/>
    </source>
</evidence>
<geneLocation type="plasmid" evidence="1">
    <name>pTi_CFBP2681</name>
</geneLocation>
<sequence length="63" mass="7324">MLLRKKIACGVDPRHRDLQAELLDSQIREKCFQATPTLAIPDHRRVFIPKTQQLAIQVNNQCR</sequence>
<name>A0A2Z2Q474_AGRVI</name>
<protein>
    <submittedName>
        <fullName evidence="1">Uncharacterized protein</fullName>
    </submittedName>
</protein>
<keyword evidence="1" id="KW-0614">Plasmid</keyword>
<reference evidence="1" key="1">
    <citation type="submission" date="2016-10" db="EMBL/GenBank/DDBJ databases">
        <title>Agrobacterium Ti plasmids: Classification based on T-DNA and Vir regions organization.</title>
        <authorList>
            <person name="Nabi N."/>
            <person name="Vial L."/>
            <person name="Ben Hafsa A."/>
            <person name="Chapulliot D."/>
            <person name="Berard A."/>
            <person name="Chauveau A."/>
            <person name="Le Paslier M.-C."/>
            <person name="Harzallah Skhiri F."/>
            <person name="Brunel D."/>
            <person name="Nesme X."/>
            <person name="Chaouachi M."/>
        </authorList>
    </citation>
    <scope>NUCLEOTIDE SEQUENCE</scope>
    <source>
        <strain evidence="1">CFBP2681</strain>
        <plasmid evidence="1">pTi_CFBP2681</plasmid>
    </source>
</reference>
<proteinExistence type="predicted"/>
<organism evidence="1">
    <name type="scientific">Agrobacterium vitis</name>
    <name type="common">Rhizobium vitis</name>
    <dbReference type="NCBI Taxonomy" id="373"/>
    <lineage>
        <taxon>Bacteria</taxon>
        <taxon>Pseudomonadati</taxon>
        <taxon>Pseudomonadota</taxon>
        <taxon>Alphaproteobacteria</taxon>
        <taxon>Hyphomicrobiales</taxon>
        <taxon>Rhizobiaceae</taxon>
        <taxon>Rhizobium/Agrobacterium group</taxon>
        <taxon>Agrobacterium</taxon>
    </lineage>
</organism>
<dbReference type="AlphaFoldDB" id="A0A2Z2Q474"/>